<name>A0ABN0SW09_9FIRM</name>
<keyword evidence="1" id="KW-0472">Membrane</keyword>
<dbReference type="EMBL" id="BAAACR010000002">
    <property type="protein sequence ID" value="GAA0203115.1"/>
    <property type="molecule type" value="Genomic_DNA"/>
</dbReference>
<sequence>MLKGVIDFFIMVERWGWEDAVLTLIGLFVLIWVGEKIYALWKR</sequence>
<comment type="caution">
    <text evidence="2">The sequence shown here is derived from an EMBL/GenBank/DDBJ whole genome shotgun (WGS) entry which is preliminary data.</text>
</comment>
<keyword evidence="1" id="KW-0812">Transmembrane</keyword>
<evidence type="ECO:0000256" key="1">
    <source>
        <dbReference type="SAM" id="Phobius"/>
    </source>
</evidence>
<keyword evidence="1" id="KW-1133">Transmembrane helix</keyword>
<feature type="transmembrane region" description="Helical" evidence="1">
    <location>
        <begin position="20"/>
        <end position="41"/>
    </location>
</feature>
<proteinExistence type="predicted"/>
<accession>A0ABN0SW09</accession>
<evidence type="ECO:0000313" key="3">
    <source>
        <dbReference type="Proteomes" id="UP001500399"/>
    </source>
</evidence>
<reference evidence="2 3" key="1">
    <citation type="journal article" date="2019" name="Int. J. Syst. Evol. Microbiol.">
        <title>The Global Catalogue of Microorganisms (GCM) 10K type strain sequencing project: providing services to taxonomists for standard genome sequencing and annotation.</title>
        <authorList>
            <consortium name="The Broad Institute Genomics Platform"/>
            <consortium name="The Broad Institute Genome Sequencing Center for Infectious Disease"/>
            <person name="Wu L."/>
            <person name="Ma J."/>
        </authorList>
    </citation>
    <scope>NUCLEOTIDE SEQUENCE [LARGE SCALE GENOMIC DNA]</scope>
    <source>
        <strain evidence="2 3">JCM 8542</strain>
    </source>
</reference>
<evidence type="ECO:0000313" key="2">
    <source>
        <dbReference type="EMBL" id="GAA0203115.1"/>
    </source>
</evidence>
<protein>
    <submittedName>
        <fullName evidence="2">Uncharacterized protein</fullName>
    </submittedName>
</protein>
<organism evidence="2 3">
    <name type="scientific">Selenomonas dianae</name>
    <dbReference type="NCBI Taxonomy" id="135079"/>
    <lineage>
        <taxon>Bacteria</taxon>
        <taxon>Bacillati</taxon>
        <taxon>Bacillota</taxon>
        <taxon>Negativicutes</taxon>
        <taxon>Selenomonadales</taxon>
        <taxon>Selenomonadaceae</taxon>
        <taxon>Selenomonas</taxon>
    </lineage>
</organism>
<dbReference type="Proteomes" id="UP001500399">
    <property type="component" value="Unassembled WGS sequence"/>
</dbReference>
<keyword evidence="3" id="KW-1185">Reference proteome</keyword>
<gene>
    <name evidence="2" type="ORF">GCM10008919_03060</name>
</gene>